<dbReference type="EMBL" id="KB742937">
    <property type="protein sequence ID" value="EOB02646.1"/>
    <property type="molecule type" value="Genomic_DNA"/>
</dbReference>
<reference evidence="3" key="1">
    <citation type="journal article" date="2013" name="Nat. Genet.">
        <title>The duck genome and transcriptome provide insight into an avian influenza virus reservoir species.</title>
        <authorList>
            <person name="Huang Y."/>
            <person name="Li Y."/>
            <person name="Burt D.W."/>
            <person name="Chen H."/>
            <person name="Zhang Y."/>
            <person name="Qian W."/>
            <person name="Kim H."/>
            <person name="Gan S."/>
            <person name="Zhao Y."/>
            <person name="Li J."/>
            <person name="Yi K."/>
            <person name="Feng H."/>
            <person name="Zhu P."/>
            <person name="Li B."/>
            <person name="Liu Q."/>
            <person name="Fairley S."/>
            <person name="Magor K.E."/>
            <person name="Du Z."/>
            <person name="Hu X."/>
            <person name="Goodman L."/>
            <person name="Tafer H."/>
            <person name="Vignal A."/>
            <person name="Lee T."/>
            <person name="Kim K.W."/>
            <person name="Sheng Z."/>
            <person name="An Y."/>
            <person name="Searle S."/>
            <person name="Herrero J."/>
            <person name="Groenen M.A."/>
            <person name="Crooijmans R.P."/>
            <person name="Faraut T."/>
            <person name="Cai Q."/>
            <person name="Webster R.G."/>
            <person name="Aldridge J.R."/>
            <person name="Warren W.C."/>
            <person name="Bartschat S."/>
            <person name="Kehr S."/>
            <person name="Marz M."/>
            <person name="Stadler P.F."/>
            <person name="Smith J."/>
            <person name="Kraus R.H."/>
            <person name="Zhao Y."/>
            <person name="Ren L."/>
            <person name="Fei J."/>
            <person name="Morisson M."/>
            <person name="Kaiser P."/>
            <person name="Griffin D.K."/>
            <person name="Rao M."/>
            <person name="Pitel F."/>
            <person name="Wang J."/>
            <person name="Li N."/>
        </authorList>
    </citation>
    <scope>NUCLEOTIDE SEQUENCE [LARGE SCALE GENOMIC DNA]</scope>
</reference>
<keyword evidence="3" id="KW-1185">Reference proteome</keyword>
<name>R0JYG7_ANAPL</name>
<dbReference type="AlphaFoldDB" id="R0JYG7"/>
<proteinExistence type="predicted"/>
<protein>
    <submittedName>
        <fullName evidence="2">Uncharacterized protein</fullName>
    </submittedName>
</protein>
<accession>R0JYG7</accession>
<organism evidence="2 3">
    <name type="scientific">Anas platyrhynchos</name>
    <name type="common">Mallard</name>
    <name type="synonym">Anas boschas</name>
    <dbReference type="NCBI Taxonomy" id="8839"/>
    <lineage>
        <taxon>Eukaryota</taxon>
        <taxon>Metazoa</taxon>
        <taxon>Chordata</taxon>
        <taxon>Craniata</taxon>
        <taxon>Vertebrata</taxon>
        <taxon>Euteleostomi</taxon>
        <taxon>Archelosauria</taxon>
        <taxon>Archosauria</taxon>
        <taxon>Dinosauria</taxon>
        <taxon>Saurischia</taxon>
        <taxon>Theropoda</taxon>
        <taxon>Coelurosauria</taxon>
        <taxon>Aves</taxon>
        <taxon>Neognathae</taxon>
        <taxon>Galloanserae</taxon>
        <taxon>Anseriformes</taxon>
        <taxon>Anatidae</taxon>
        <taxon>Anatinae</taxon>
        <taxon>Anas</taxon>
    </lineage>
</organism>
<evidence type="ECO:0000256" key="1">
    <source>
        <dbReference type="SAM" id="MobiDB-lite"/>
    </source>
</evidence>
<sequence length="281" mass="30444">MCSWVSKLRVLSPAVAGGSSNKREPKNRVIWDVMEYETSEHYILCKTTCITNPWPNISKNFFFCPFCTGIDGFSPGSEESGVKVLLEHTRHLGSFAPLVQHKAPSPAARCHITAVSSAAGTARAVPGAHNSPSFAEKQLLLLQPKPRAQLRRQTSHCRQPLPTAAHGSLFCDCGRDPGGSRQPDPQGCGQPRFQAQLSGGFVFTGGAALGSSFGTVPPLGSWQFAVVRHTVRRHQAPSRLQCVAIKRWQTQGDIAFFGKPRHPRGHGHGDECAGSMKLEGQ</sequence>
<feature type="region of interest" description="Disordered" evidence="1">
    <location>
        <begin position="259"/>
        <end position="281"/>
    </location>
</feature>
<gene>
    <name evidence="2" type="ORF">Anapl_06946</name>
</gene>
<evidence type="ECO:0000313" key="2">
    <source>
        <dbReference type="EMBL" id="EOB02646.1"/>
    </source>
</evidence>
<dbReference type="Proteomes" id="UP000296049">
    <property type="component" value="Unassembled WGS sequence"/>
</dbReference>
<evidence type="ECO:0000313" key="3">
    <source>
        <dbReference type="Proteomes" id="UP000296049"/>
    </source>
</evidence>